<reference evidence="2 3" key="1">
    <citation type="submission" date="2021-02" db="EMBL/GenBank/DDBJ databases">
        <title>Porcisia hertigi Genome sequencing and assembly.</title>
        <authorList>
            <person name="Almutairi H."/>
            <person name="Gatherer D."/>
        </authorList>
    </citation>
    <scope>NUCLEOTIDE SEQUENCE [LARGE SCALE GENOMIC DNA]</scope>
    <source>
        <strain evidence="2 3">C119</strain>
    </source>
</reference>
<organism evidence="2 3">
    <name type="scientific">Porcisia hertigi</name>
    <dbReference type="NCBI Taxonomy" id="2761500"/>
    <lineage>
        <taxon>Eukaryota</taxon>
        <taxon>Discoba</taxon>
        <taxon>Euglenozoa</taxon>
        <taxon>Kinetoplastea</taxon>
        <taxon>Metakinetoplastina</taxon>
        <taxon>Trypanosomatida</taxon>
        <taxon>Trypanosomatidae</taxon>
        <taxon>Leishmaniinae</taxon>
        <taxon>Porcisia</taxon>
    </lineage>
</organism>
<dbReference type="EMBL" id="JAFJZO010000009">
    <property type="protein sequence ID" value="KAG5510562.1"/>
    <property type="molecule type" value="Genomic_DNA"/>
</dbReference>
<accession>A0A836LJ93</accession>
<dbReference type="Proteomes" id="UP000674318">
    <property type="component" value="Unassembled WGS sequence"/>
</dbReference>
<dbReference type="KEGG" id="phet:94292884"/>
<comment type="caution">
    <text evidence="2">The sequence shown here is derived from an EMBL/GenBank/DDBJ whole genome shotgun (WGS) entry which is preliminary data.</text>
</comment>
<dbReference type="RefSeq" id="XP_067759166.1">
    <property type="nucleotide sequence ID" value="XM_067902807.1"/>
</dbReference>
<feature type="region of interest" description="Disordered" evidence="1">
    <location>
        <begin position="132"/>
        <end position="153"/>
    </location>
</feature>
<proteinExistence type="predicted"/>
<feature type="compositionally biased region" description="Low complexity" evidence="1">
    <location>
        <begin position="139"/>
        <end position="153"/>
    </location>
</feature>
<gene>
    <name evidence="2" type="ORF">JKF63_06859</name>
</gene>
<protein>
    <submittedName>
        <fullName evidence="2">Uncharacterized protein</fullName>
    </submittedName>
</protein>
<evidence type="ECO:0000313" key="3">
    <source>
        <dbReference type="Proteomes" id="UP000674318"/>
    </source>
</evidence>
<sequence length="153" mass="17308">MVGDVTPDFIAVIITHCSSEPHYPLLSLLKEAIWRPIRQRRRLHIEEVKGIFDDFMVRMNDASRAQEMYLQFRAMELLLYPHVPRVFAPSSGEHASLVDELTLDVDENGVPRRMHDLVEAAAEVVRQQLSSDAREKKCTSSATSSAASIDNNC</sequence>
<keyword evidence="3" id="KW-1185">Reference proteome</keyword>
<dbReference type="OrthoDB" id="267517at2759"/>
<dbReference type="AlphaFoldDB" id="A0A836LJ93"/>
<name>A0A836LJ93_9TRYP</name>
<dbReference type="GeneID" id="94292884"/>
<evidence type="ECO:0000313" key="2">
    <source>
        <dbReference type="EMBL" id="KAG5510562.1"/>
    </source>
</evidence>
<evidence type="ECO:0000256" key="1">
    <source>
        <dbReference type="SAM" id="MobiDB-lite"/>
    </source>
</evidence>